<comment type="caution">
    <text evidence="3">Lacks conserved residue(s) required for the propagation of feature annotation.</text>
</comment>
<dbReference type="InterPro" id="IPR000859">
    <property type="entry name" value="CUB_dom"/>
</dbReference>
<accession>A0AAV6TTD9</accession>
<protein>
    <recommendedName>
        <fullName evidence="4">CUB domain-containing protein</fullName>
    </recommendedName>
</protein>
<dbReference type="SUPFAM" id="SSF49854">
    <property type="entry name" value="Spermadhesin, CUB domain"/>
    <property type="match status" value="5"/>
</dbReference>
<evidence type="ECO:0000256" key="2">
    <source>
        <dbReference type="ARBA" id="ARBA00023157"/>
    </source>
</evidence>
<evidence type="ECO:0000256" key="1">
    <source>
        <dbReference type="ARBA" id="ARBA00022737"/>
    </source>
</evidence>
<dbReference type="PANTHER" id="PTHR24251:SF50">
    <property type="entry name" value="ATTRACTIN-LIKE 1A"/>
    <property type="match status" value="1"/>
</dbReference>
<dbReference type="EMBL" id="JAFNEN010001122">
    <property type="protein sequence ID" value="KAG8174857.1"/>
    <property type="molecule type" value="Genomic_DNA"/>
</dbReference>
<evidence type="ECO:0000313" key="6">
    <source>
        <dbReference type="Proteomes" id="UP000827092"/>
    </source>
</evidence>
<evidence type="ECO:0000313" key="5">
    <source>
        <dbReference type="EMBL" id="KAG8174857.1"/>
    </source>
</evidence>
<keyword evidence="1" id="KW-0677">Repeat</keyword>
<comment type="caution">
    <text evidence="5">The sequence shown here is derived from an EMBL/GenBank/DDBJ whole genome shotgun (WGS) entry which is preliminary data.</text>
</comment>
<dbReference type="Pfam" id="PF00431">
    <property type="entry name" value="CUB"/>
    <property type="match status" value="5"/>
</dbReference>
<evidence type="ECO:0000256" key="3">
    <source>
        <dbReference type="PROSITE-ProRule" id="PRU00059"/>
    </source>
</evidence>
<evidence type="ECO:0000259" key="4">
    <source>
        <dbReference type="PROSITE" id="PS01180"/>
    </source>
</evidence>
<dbReference type="Gene3D" id="2.60.120.290">
    <property type="entry name" value="Spermadhesin, CUB domain"/>
    <property type="match status" value="5"/>
</dbReference>
<gene>
    <name evidence="5" type="ORF">JTE90_015060</name>
</gene>
<reference evidence="5 6" key="1">
    <citation type="journal article" date="2022" name="Nat. Ecol. Evol.">
        <title>A masculinizing supergene underlies an exaggerated male reproductive morph in a spider.</title>
        <authorList>
            <person name="Hendrickx F."/>
            <person name="De Corte Z."/>
            <person name="Sonet G."/>
            <person name="Van Belleghem S.M."/>
            <person name="Kostlbacher S."/>
            <person name="Vangestel C."/>
        </authorList>
    </citation>
    <scope>NUCLEOTIDE SEQUENCE [LARGE SCALE GENOMIC DNA]</scope>
    <source>
        <strain evidence="5">W744_W776</strain>
    </source>
</reference>
<dbReference type="Proteomes" id="UP000827092">
    <property type="component" value="Unassembled WGS sequence"/>
</dbReference>
<dbReference type="SMART" id="SM00042">
    <property type="entry name" value="CUB"/>
    <property type="match status" value="5"/>
</dbReference>
<keyword evidence="2" id="KW-1015">Disulfide bond</keyword>
<sequence length="733" mass="81855">MLTFVFVPDSSVVAIAMASGNHDEVEPAGAATCCVLAAVFLAVLLPHLVALVSGSSVVSDSAAAHSPPTPTSRTTPKCDRIFVSNAEGPKNGTFQAPDLSIPKGHSRHCIYTFIASDNERVQVNFLSFHLRGAVPECNQEYVDVYSEIEDASMELIRTPFGGRYCGRNRPRNRISMHQTLVIAFYTHEERVEPDAFEGYYEFVNASQFVVGTAVPDTVCSFTVFSDNKSEGEFRSPTYPGVYPKNLHCHYKFMGKKGQRVRLEFMDFDLVFGGAHCPFDFVKVFDGSGPESPLIGTHCGQQRNLVIYSSSENVSVQFITLQRTADSENRGFSGFFEFSNRFVSLDFIGKNDGEHIRGTECDQKILSKKESSGLVFSPNYPFPYLQNTVCKYYIYGLQDHQDLERVRLTFEMFQIPSKDTECSDGGFLKLYLQGQEERQALDEFDLSLCGTNIPPPVLSEGPRLAMVFSSGPISGKGFKAKYTFETDYKIPGTPEPDGTCNFTFWSNSSRRGEFNSPRHPANYPSNTTCVYRFKGTPGEQIKIVFNFFRTKTKHELTSTGYNEVCTDDWLEIYEIYQNGRPSKIGRYCSKSSPGPIVSNKEVSTMEVVLHTDAEGVASGFLAQYLFIDPAKKFEECGFNSSGQTAGIITSPGFPDKYKDRRQVCHWYISVKPNSKILLLFTFFRLEGDPMERGCPGAVVRVWRNMSQPPNEMCGMAATNDTLEITSTSHVLKLT</sequence>
<proteinExistence type="predicted"/>
<feature type="domain" description="CUB" evidence="4">
    <location>
        <begin position="635"/>
        <end position="733"/>
    </location>
</feature>
<organism evidence="5 6">
    <name type="scientific">Oedothorax gibbosus</name>
    <dbReference type="NCBI Taxonomy" id="931172"/>
    <lineage>
        <taxon>Eukaryota</taxon>
        <taxon>Metazoa</taxon>
        <taxon>Ecdysozoa</taxon>
        <taxon>Arthropoda</taxon>
        <taxon>Chelicerata</taxon>
        <taxon>Arachnida</taxon>
        <taxon>Araneae</taxon>
        <taxon>Araneomorphae</taxon>
        <taxon>Entelegynae</taxon>
        <taxon>Araneoidea</taxon>
        <taxon>Linyphiidae</taxon>
        <taxon>Erigoninae</taxon>
        <taxon>Oedothorax</taxon>
    </lineage>
</organism>
<dbReference type="AlphaFoldDB" id="A0AAV6TTD9"/>
<dbReference type="CDD" id="cd00041">
    <property type="entry name" value="CUB"/>
    <property type="match status" value="5"/>
</dbReference>
<feature type="domain" description="CUB" evidence="4">
    <location>
        <begin position="499"/>
        <end position="626"/>
    </location>
</feature>
<dbReference type="InterPro" id="IPR035914">
    <property type="entry name" value="Sperma_CUB_dom_sf"/>
</dbReference>
<keyword evidence="6" id="KW-1185">Reference proteome</keyword>
<feature type="domain" description="CUB" evidence="4">
    <location>
        <begin position="78"/>
        <end position="203"/>
    </location>
</feature>
<name>A0AAV6TTD9_9ARAC</name>
<feature type="domain" description="CUB" evidence="4">
    <location>
        <begin position="360"/>
        <end position="484"/>
    </location>
</feature>
<dbReference type="PANTHER" id="PTHR24251">
    <property type="entry name" value="OVOCHYMASE-RELATED"/>
    <property type="match status" value="1"/>
</dbReference>
<feature type="domain" description="CUB" evidence="4">
    <location>
        <begin position="219"/>
        <end position="338"/>
    </location>
</feature>
<dbReference type="PROSITE" id="PS01180">
    <property type="entry name" value="CUB"/>
    <property type="match status" value="5"/>
</dbReference>